<evidence type="ECO:0000256" key="8">
    <source>
        <dbReference type="SAM" id="MobiDB-lite"/>
    </source>
</evidence>
<dbReference type="EC" id="2.3.2.27" evidence="2"/>
<evidence type="ECO:0000313" key="11">
    <source>
        <dbReference type="EMBL" id="KAF0890245.1"/>
    </source>
</evidence>
<proteinExistence type="inferred from homology"/>
<comment type="caution">
    <text evidence="11">The sequence shown here is derived from an EMBL/GenBank/DDBJ whole genome shotgun (WGS) entry which is preliminary data.</text>
</comment>
<evidence type="ECO:0000256" key="5">
    <source>
        <dbReference type="ARBA" id="ARBA00022833"/>
    </source>
</evidence>
<evidence type="ECO:0000313" key="12">
    <source>
        <dbReference type="Proteomes" id="UP000479710"/>
    </source>
</evidence>
<dbReference type="InterPro" id="IPR013083">
    <property type="entry name" value="Znf_RING/FYVE/PHD"/>
</dbReference>
<dbReference type="PANTHER" id="PTHR14155">
    <property type="entry name" value="RING FINGER DOMAIN-CONTAINING"/>
    <property type="match status" value="1"/>
</dbReference>
<evidence type="ECO:0000256" key="6">
    <source>
        <dbReference type="ARBA" id="ARBA00024209"/>
    </source>
</evidence>
<feature type="region of interest" description="Disordered" evidence="8">
    <location>
        <begin position="239"/>
        <end position="271"/>
    </location>
</feature>
<keyword evidence="9" id="KW-1133">Transmembrane helix</keyword>
<dbReference type="CDD" id="cd16461">
    <property type="entry name" value="RING-H2_EL5-like"/>
    <property type="match status" value="1"/>
</dbReference>
<dbReference type="Gene3D" id="3.30.40.10">
    <property type="entry name" value="Zinc/RING finger domain, C3HC4 (zinc finger)"/>
    <property type="match status" value="1"/>
</dbReference>
<keyword evidence="4 7" id="KW-0863">Zinc-finger</keyword>
<dbReference type="Pfam" id="PF13639">
    <property type="entry name" value="zf-RING_2"/>
    <property type="match status" value="1"/>
</dbReference>
<dbReference type="PROSITE" id="PS50089">
    <property type="entry name" value="ZF_RING_2"/>
    <property type="match status" value="1"/>
</dbReference>
<dbReference type="InterPro" id="IPR001841">
    <property type="entry name" value="Znf_RING"/>
</dbReference>
<dbReference type="OrthoDB" id="8062037at2759"/>
<keyword evidence="12" id="KW-1185">Reference proteome</keyword>
<protein>
    <recommendedName>
        <fullName evidence="2">RING-type E3 ubiquitin transferase</fullName>
        <ecNumber evidence="2">2.3.2.27</ecNumber>
    </recommendedName>
</protein>
<dbReference type="EMBL" id="SPHZ02000011">
    <property type="protein sequence ID" value="KAF0890245.1"/>
    <property type="molecule type" value="Genomic_DNA"/>
</dbReference>
<reference evidence="11 12" key="1">
    <citation type="submission" date="2019-11" db="EMBL/GenBank/DDBJ databases">
        <title>Whole genome sequence of Oryza granulata.</title>
        <authorList>
            <person name="Li W."/>
        </authorList>
    </citation>
    <scope>NUCLEOTIDE SEQUENCE [LARGE SCALE GENOMIC DNA]</scope>
    <source>
        <strain evidence="12">cv. Menghai</strain>
        <tissue evidence="11">Leaf</tissue>
    </source>
</reference>
<sequence>MSALAVGDADGAPPGGVRADPTVAVDGDVVLSGVVLIFVALAFVFVMHHLLAAMRRRGPRDAVGPGTLSSVSSGGQSGGVGGVDDVVAKASGGRGVDPVVLRTLPVTVYRAEDFAGEAPLECAVCLAEVEDGEGARFLPRCGHGFHAECVDLWLRSHSTCPLCRVAVDGGCAPPFALPPVQPEPANYATTSLPTNVLFWGSQGAVTTTTARTSHVGGHTSGEAEVLIIEVPETTAMAPAPREGAAPAKPQGTSARVAGSLRRMWSRGAPRS</sequence>
<dbReference type="AlphaFoldDB" id="A0A6G1BPG0"/>
<keyword evidence="5" id="KW-0862">Zinc</keyword>
<dbReference type="PANTHER" id="PTHR14155:SF627">
    <property type="entry name" value="OS06G0192800 PROTEIN"/>
    <property type="match status" value="1"/>
</dbReference>
<gene>
    <name evidence="11" type="ORF">E2562_002662</name>
</gene>
<evidence type="ECO:0000259" key="10">
    <source>
        <dbReference type="PROSITE" id="PS50089"/>
    </source>
</evidence>
<dbReference type="GO" id="GO:0061630">
    <property type="term" value="F:ubiquitin protein ligase activity"/>
    <property type="evidence" value="ECO:0007669"/>
    <property type="project" value="UniProtKB-EC"/>
</dbReference>
<dbReference type="SMART" id="SM00184">
    <property type="entry name" value="RING"/>
    <property type="match status" value="1"/>
</dbReference>
<keyword evidence="9" id="KW-0472">Membrane</keyword>
<organism evidence="11 12">
    <name type="scientific">Oryza meyeriana var. granulata</name>
    <dbReference type="NCBI Taxonomy" id="110450"/>
    <lineage>
        <taxon>Eukaryota</taxon>
        <taxon>Viridiplantae</taxon>
        <taxon>Streptophyta</taxon>
        <taxon>Embryophyta</taxon>
        <taxon>Tracheophyta</taxon>
        <taxon>Spermatophyta</taxon>
        <taxon>Magnoliopsida</taxon>
        <taxon>Liliopsida</taxon>
        <taxon>Poales</taxon>
        <taxon>Poaceae</taxon>
        <taxon>BOP clade</taxon>
        <taxon>Oryzoideae</taxon>
        <taxon>Oryzeae</taxon>
        <taxon>Oryzinae</taxon>
        <taxon>Oryza</taxon>
        <taxon>Oryza meyeriana</taxon>
    </lineage>
</organism>
<feature type="transmembrane region" description="Helical" evidence="9">
    <location>
        <begin position="29"/>
        <end position="51"/>
    </location>
</feature>
<evidence type="ECO:0000256" key="2">
    <source>
        <dbReference type="ARBA" id="ARBA00012483"/>
    </source>
</evidence>
<evidence type="ECO:0000256" key="7">
    <source>
        <dbReference type="PROSITE-ProRule" id="PRU00175"/>
    </source>
</evidence>
<evidence type="ECO:0000256" key="1">
    <source>
        <dbReference type="ARBA" id="ARBA00000900"/>
    </source>
</evidence>
<keyword evidence="3" id="KW-0479">Metal-binding</keyword>
<dbReference type="FunFam" id="3.30.40.10:FF:000457">
    <property type="entry name" value="RING-H2 finger protein ATL3"/>
    <property type="match status" value="1"/>
</dbReference>
<evidence type="ECO:0000256" key="9">
    <source>
        <dbReference type="SAM" id="Phobius"/>
    </source>
</evidence>
<name>A0A6G1BPG0_9ORYZ</name>
<evidence type="ECO:0000256" key="3">
    <source>
        <dbReference type="ARBA" id="ARBA00022723"/>
    </source>
</evidence>
<dbReference type="SUPFAM" id="SSF57850">
    <property type="entry name" value="RING/U-box"/>
    <property type="match status" value="1"/>
</dbReference>
<dbReference type="Proteomes" id="UP000479710">
    <property type="component" value="Unassembled WGS sequence"/>
</dbReference>
<dbReference type="InterPro" id="IPR053238">
    <property type="entry name" value="RING-H2_zinc_finger"/>
</dbReference>
<accession>A0A6G1BPG0</accession>
<comment type="similarity">
    <text evidence="6">Belongs to the RING-type zinc finger family. ATL subfamily.</text>
</comment>
<feature type="domain" description="RING-type" evidence="10">
    <location>
        <begin position="122"/>
        <end position="164"/>
    </location>
</feature>
<keyword evidence="9" id="KW-0812">Transmembrane</keyword>
<comment type="catalytic activity">
    <reaction evidence="1">
        <text>S-ubiquitinyl-[E2 ubiquitin-conjugating enzyme]-L-cysteine + [acceptor protein]-L-lysine = [E2 ubiquitin-conjugating enzyme]-L-cysteine + N(6)-ubiquitinyl-[acceptor protein]-L-lysine.</text>
        <dbReference type="EC" id="2.3.2.27"/>
    </reaction>
</comment>
<evidence type="ECO:0000256" key="4">
    <source>
        <dbReference type="ARBA" id="ARBA00022771"/>
    </source>
</evidence>
<dbReference type="GO" id="GO:0008270">
    <property type="term" value="F:zinc ion binding"/>
    <property type="evidence" value="ECO:0007669"/>
    <property type="project" value="UniProtKB-KW"/>
</dbReference>